<dbReference type="InterPro" id="IPR029405">
    <property type="entry name" value="APCDD1_dom"/>
</dbReference>
<dbReference type="Pfam" id="PF14921">
    <property type="entry name" value="APCDDC"/>
    <property type="match status" value="1"/>
</dbReference>
<keyword evidence="5" id="KW-0325">Glycoprotein</keyword>
<protein>
    <recommendedName>
        <fullName evidence="6">APCDD1 domain-containing protein</fullName>
    </recommendedName>
</protein>
<dbReference type="GO" id="GO:0030178">
    <property type="term" value="P:negative regulation of Wnt signaling pathway"/>
    <property type="evidence" value="ECO:0007669"/>
    <property type="project" value="InterPro"/>
</dbReference>
<dbReference type="PANTHER" id="PTHR31021:SF1">
    <property type="entry name" value="CHROMOSOME UNDETERMINED SCAFFOLD_56, WHOLE GENOME SHOTGUN SEQUENCE"/>
    <property type="match status" value="1"/>
</dbReference>
<dbReference type="PANTHER" id="PTHR31021">
    <property type="entry name" value="ADENOMATOSIS POLYPOSIS COLI DOWN-REGULATED 1"/>
    <property type="match status" value="1"/>
</dbReference>
<dbReference type="OrthoDB" id="5985602at2759"/>
<proteinExistence type="predicted"/>
<sequence length="240" mass="27291">MDDLFDLDSLQLLLVCEVKPGPEYMLRWHYYSENGTFSHNTFVYLDDGCSKPVWSRCVKGRYGLRGQSWLMAGASQADFTLQEVMVIVHSGTMAQDLSSRANTSCPGVVVGQWMPEVEYIVYKHQEKNESAPPSREEVDKERSCMALLKLSYEDVGLLRIQRRPPLSYDSWGEREELLLGETKAKVTVFNDPLIRANQEVPTKLEESRRPEVLERAAGLELATMTEHSVSLGRTVKRSLD</sequence>
<keyword evidence="8" id="KW-1185">Reference proteome</keyword>
<dbReference type="InterPro" id="IPR042425">
    <property type="entry name" value="APCDD1"/>
</dbReference>
<evidence type="ECO:0000256" key="3">
    <source>
        <dbReference type="ARBA" id="ARBA00022729"/>
    </source>
</evidence>
<evidence type="ECO:0000256" key="5">
    <source>
        <dbReference type="ARBA" id="ARBA00023180"/>
    </source>
</evidence>
<evidence type="ECO:0000313" key="8">
    <source>
        <dbReference type="Proteomes" id="UP000466442"/>
    </source>
</evidence>
<evidence type="ECO:0000256" key="1">
    <source>
        <dbReference type="ARBA" id="ARBA00004167"/>
    </source>
</evidence>
<keyword evidence="3" id="KW-0732">Signal</keyword>
<dbReference type="EMBL" id="WIXP02000009">
    <property type="protein sequence ID" value="KAF6205130.1"/>
    <property type="molecule type" value="Genomic_DNA"/>
</dbReference>
<comment type="caution">
    <text evidence="7">The sequence shown here is derived from an EMBL/GenBank/DDBJ whole genome shotgun (WGS) entry which is preliminary data.</text>
</comment>
<evidence type="ECO:0000256" key="4">
    <source>
        <dbReference type="ARBA" id="ARBA00023136"/>
    </source>
</evidence>
<dbReference type="SMART" id="SM01352">
    <property type="entry name" value="APCDDC"/>
    <property type="match status" value="1"/>
</dbReference>
<reference evidence="7" key="1">
    <citation type="journal article" date="2021" name="Mol. Ecol. Resour.">
        <title>Apolygus lucorum genome provides insights into omnivorousness and mesophyll feeding.</title>
        <authorList>
            <person name="Liu Y."/>
            <person name="Liu H."/>
            <person name="Wang H."/>
            <person name="Huang T."/>
            <person name="Liu B."/>
            <person name="Yang B."/>
            <person name="Yin L."/>
            <person name="Li B."/>
            <person name="Zhang Y."/>
            <person name="Zhang S."/>
            <person name="Jiang F."/>
            <person name="Zhang X."/>
            <person name="Ren Y."/>
            <person name="Wang B."/>
            <person name="Wang S."/>
            <person name="Lu Y."/>
            <person name="Wu K."/>
            <person name="Fan W."/>
            <person name="Wang G."/>
        </authorList>
    </citation>
    <scope>NUCLEOTIDE SEQUENCE</scope>
    <source>
        <strain evidence="7">12Hb</strain>
    </source>
</reference>
<keyword evidence="2" id="KW-0812">Transmembrane</keyword>
<name>A0A8S9X7Q3_APOLU</name>
<dbReference type="GO" id="GO:0005886">
    <property type="term" value="C:plasma membrane"/>
    <property type="evidence" value="ECO:0007669"/>
    <property type="project" value="InterPro"/>
</dbReference>
<keyword evidence="4" id="KW-0472">Membrane</keyword>
<feature type="domain" description="APCDD1" evidence="6">
    <location>
        <begin position="2"/>
        <end position="215"/>
    </location>
</feature>
<accession>A0A8S9X7Q3</accession>
<evidence type="ECO:0000313" key="7">
    <source>
        <dbReference type="EMBL" id="KAF6205130.1"/>
    </source>
</evidence>
<evidence type="ECO:0000259" key="6">
    <source>
        <dbReference type="SMART" id="SM01352"/>
    </source>
</evidence>
<organism evidence="7 8">
    <name type="scientific">Apolygus lucorum</name>
    <name type="common">Small green plant bug</name>
    <name type="synonym">Lygocoris lucorum</name>
    <dbReference type="NCBI Taxonomy" id="248454"/>
    <lineage>
        <taxon>Eukaryota</taxon>
        <taxon>Metazoa</taxon>
        <taxon>Ecdysozoa</taxon>
        <taxon>Arthropoda</taxon>
        <taxon>Hexapoda</taxon>
        <taxon>Insecta</taxon>
        <taxon>Pterygota</taxon>
        <taxon>Neoptera</taxon>
        <taxon>Paraneoptera</taxon>
        <taxon>Hemiptera</taxon>
        <taxon>Heteroptera</taxon>
        <taxon>Panheteroptera</taxon>
        <taxon>Cimicomorpha</taxon>
        <taxon>Miridae</taxon>
        <taxon>Mirini</taxon>
        <taxon>Apolygus</taxon>
    </lineage>
</organism>
<dbReference type="GO" id="GO:0017147">
    <property type="term" value="F:Wnt-protein binding"/>
    <property type="evidence" value="ECO:0007669"/>
    <property type="project" value="InterPro"/>
</dbReference>
<gene>
    <name evidence="7" type="ORF">GE061_019297</name>
</gene>
<dbReference type="AlphaFoldDB" id="A0A8S9X7Q3"/>
<dbReference type="Proteomes" id="UP000466442">
    <property type="component" value="Linkage Group LG9"/>
</dbReference>
<evidence type="ECO:0000256" key="2">
    <source>
        <dbReference type="ARBA" id="ARBA00022692"/>
    </source>
</evidence>
<comment type="subcellular location">
    <subcellularLocation>
        <location evidence="1">Membrane</location>
        <topology evidence="1">Single-pass membrane protein</topology>
    </subcellularLocation>
</comment>